<organism evidence="1 2">
    <name type="scientific">Colletotrichum truncatum</name>
    <name type="common">Anthracnose fungus</name>
    <name type="synonym">Colletotrichum capsici</name>
    <dbReference type="NCBI Taxonomy" id="5467"/>
    <lineage>
        <taxon>Eukaryota</taxon>
        <taxon>Fungi</taxon>
        <taxon>Dikarya</taxon>
        <taxon>Ascomycota</taxon>
        <taxon>Pezizomycotina</taxon>
        <taxon>Sordariomycetes</taxon>
        <taxon>Hypocreomycetidae</taxon>
        <taxon>Glomerellales</taxon>
        <taxon>Glomerellaceae</taxon>
        <taxon>Colletotrichum</taxon>
        <taxon>Colletotrichum truncatum species complex</taxon>
    </lineage>
</organism>
<name>A0ACC3YQ39_COLTU</name>
<evidence type="ECO:0000313" key="1">
    <source>
        <dbReference type="EMBL" id="KAL0934043.1"/>
    </source>
</evidence>
<reference evidence="1 2" key="1">
    <citation type="journal article" date="2020" name="Phytopathology">
        <title>Genome Sequence Resources of Colletotrichum truncatum, C. plurivorum, C. musicola, and C. sojae: Four Species Pathogenic to Soybean (Glycine max).</title>
        <authorList>
            <person name="Rogerio F."/>
            <person name="Boufleur T.R."/>
            <person name="Ciampi-Guillardi M."/>
            <person name="Sukno S.A."/>
            <person name="Thon M.R."/>
            <person name="Massola Junior N.S."/>
            <person name="Baroncelli R."/>
        </authorList>
    </citation>
    <scope>NUCLEOTIDE SEQUENCE [LARGE SCALE GENOMIC DNA]</scope>
    <source>
        <strain evidence="1 2">CMES1059</strain>
    </source>
</reference>
<dbReference type="Proteomes" id="UP000805649">
    <property type="component" value="Unassembled WGS sequence"/>
</dbReference>
<accession>A0ACC3YQ39</accession>
<sequence>MMLMSSLQCYPVKGQFFGKPMLCFGFPELLISSASLHSATDLWLIVMVIPCVVKLDLPKRQKVALALVLSLGIFVIAASMVRLQLSLHRHYRPNSEGATNTLTFFVMTILECDLALICASAPTLRPFLGKVFPAFINATKRRSMDPGALRSDSFDLTSLTYEGYPWGNPGVPPPRSKDGSVVSHLNNPRMPPPVPPLPMSQKTKAPPPPPLNLKGAVLGSSPRLGGAPLTGDGRPMLGEVWEARRTSSIYSNEHHYANSSEYSPTHIEPPLPKSIYSHDHYSGSSEYSPTHVEPPLPKTMRLSLGPEIGNLGSFMTEARDLTASHSNRASTSFVPEGRDLNGGNYNRASTSFMNEGKDFADDRYNRASTSYMNEGKDFSDGSYYRASTSYTSEGKDYPDENYNRASTSFTSEGRDLTSHQNRASTSFVNEGNNNLTVGYHNRYSTSYITEPGGRQNRLSSMSGLSGATYTVGRFAGSARDDSRRLTMDIPQERDRRIPPPRPKRPDDPTL</sequence>
<keyword evidence="2" id="KW-1185">Reference proteome</keyword>
<protein>
    <submittedName>
        <fullName evidence="1">Integral membrane protein</fullName>
    </submittedName>
</protein>
<comment type="caution">
    <text evidence="1">The sequence shown here is derived from an EMBL/GenBank/DDBJ whole genome shotgun (WGS) entry which is preliminary data.</text>
</comment>
<gene>
    <name evidence="1" type="ORF">CTRU02_210842</name>
</gene>
<evidence type="ECO:0000313" key="2">
    <source>
        <dbReference type="Proteomes" id="UP000805649"/>
    </source>
</evidence>
<dbReference type="EMBL" id="VUJX02000007">
    <property type="protein sequence ID" value="KAL0934043.1"/>
    <property type="molecule type" value="Genomic_DNA"/>
</dbReference>
<proteinExistence type="predicted"/>